<dbReference type="AlphaFoldDB" id="A0A811KRA8"/>
<dbReference type="Proteomes" id="UP000783686">
    <property type="component" value="Unassembled WGS sequence"/>
</dbReference>
<feature type="compositionally biased region" description="Polar residues" evidence="1">
    <location>
        <begin position="21"/>
        <end position="32"/>
    </location>
</feature>
<name>A0A811KRA8_9BILA</name>
<proteinExistence type="predicted"/>
<evidence type="ECO:0000313" key="2">
    <source>
        <dbReference type="EMBL" id="CAD5218699.1"/>
    </source>
</evidence>
<evidence type="ECO:0000313" key="3">
    <source>
        <dbReference type="Proteomes" id="UP000614601"/>
    </source>
</evidence>
<sequence>MRKTSSDAIVAKLRMRHSTERSSSLLQPAKSHSLSDGRRIRYLAPSCVARGRSENTPKVMLLKFERGGLQSSKRDSTVQKRRKMLAKFRRQEGCFYSSEK</sequence>
<comment type="caution">
    <text evidence="2">The sequence shown here is derived from an EMBL/GenBank/DDBJ whole genome shotgun (WGS) entry which is preliminary data.</text>
</comment>
<feature type="region of interest" description="Disordered" evidence="1">
    <location>
        <begin position="13"/>
        <end position="35"/>
    </location>
</feature>
<gene>
    <name evidence="2" type="ORF">BOKJ2_LOCUS7909</name>
</gene>
<organism evidence="2 3">
    <name type="scientific">Bursaphelenchus okinawaensis</name>
    <dbReference type="NCBI Taxonomy" id="465554"/>
    <lineage>
        <taxon>Eukaryota</taxon>
        <taxon>Metazoa</taxon>
        <taxon>Ecdysozoa</taxon>
        <taxon>Nematoda</taxon>
        <taxon>Chromadorea</taxon>
        <taxon>Rhabditida</taxon>
        <taxon>Tylenchina</taxon>
        <taxon>Tylenchomorpha</taxon>
        <taxon>Aphelenchoidea</taxon>
        <taxon>Aphelenchoididae</taxon>
        <taxon>Bursaphelenchus</taxon>
    </lineage>
</organism>
<evidence type="ECO:0000256" key="1">
    <source>
        <dbReference type="SAM" id="MobiDB-lite"/>
    </source>
</evidence>
<dbReference type="Proteomes" id="UP000614601">
    <property type="component" value="Unassembled WGS sequence"/>
</dbReference>
<dbReference type="EMBL" id="CAJFDH010000004">
    <property type="protein sequence ID" value="CAD5218699.1"/>
    <property type="molecule type" value="Genomic_DNA"/>
</dbReference>
<keyword evidence="3" id="KW-1185">Reference proteome</keyword>
<protein>
    <submittedName>
        <fullName evidence="2">Uncharacterized protein</fullName>
    </submittedName>
</protein>
<reference evidence="2" key="1">
    <citation type="submission" date="2020-09" db="EMBL/GenBank/DDBJ databases">
        <authorList>
            <person name="Kikuchi T."/>
        </authorList>
    </citation>
    <scope>NUCLEOTIDE SEQUENCE</scope>
    <source>
        <strain evidence="2">SH1</strain>
    </source>
</reference>
<dbReference type="EMBL" id="CAJFCW020000004">
    <property type="protein sequence ID" value="CAG9111379.1"/>
    <property type="molecule type" value="Genomic_DNA"/>
</dbReference>
<accession>A0A811KRA8</accession>